<gene>
    <name evidence="1" type="ORF">OG327_31515</name>
</gene>
<name>A0AAU2K1B4_9ACTN</name>
<protein>
    <submittedName>
        <fullName evidence="1">Uncharacterized protein</fullName>
    </submittedName>
</protein>
<proteinExistence type="predicted"/>
<sequence length="144" mass="15148">MTHTVQCLPGSSELRLRARRETAGFLRSLPVSADPAAALRACTEAMPQASTPAEVHALTELAAGGEEAGLIALRNLLRAAGTRCREQGELQLATRYERAGDLLDIADRALFQLGVDLLTSAYNASPDISEPSFTSASHGKGAST</sequence>
<reference evidence="1" key="1">
    <citation type="submission" date="2022-10" db="EMBL/GenBank/DDBJ databases">
        <title>The complete genomes of actinobacterial strains from the NBC collection.</title>
        <authorList>
            <person name="Joergensen T.S."/>
            <person name="Alvarez Arevalo M."/>
            <person name="Sterndorff E.B."/>
            <person name="Faurdal D."/>
            <person name="Vuksanovic O."/>
            <person name="Mourched A.-S."/>
            <person name="Charusanti P."/>
            <person name="Shaw S."/>
            <person name="Blin K."/>
            <person name="Weber T."/>
        </authorList>
    </citation>
    <scope>NUCLEOTIDE SEQUENCE</scope>
    <source>
        <strain evidence="1">NBC_00049</strain>
    </source>
</reference>
<dbReference type="EMBL" id="CP108264">
    <property type="protein sequence ID" value="WTU77493.1"/>
    <property type="molecule type" value="Genomic_DNA"/>
</dbReference>
<evidence type="ECO:0000313" key="1">
    <source>
        <dbReference type="EMBL" id="WTU77493.1"/>
    </source>
</evidence>
<organism evidence="1">
    <name type="scientific">Streptomyces sp. NBC_00049</name>
    <dbReference type="NCBI Taxonomy" id="2903617"/>
    <lineage>
        <taxon>Bacteria</taxon>
        <taxon>Bacillati</taxon>
        <taxon>Actinomycetota</taxon>
        <taxon>Actinomycetes</taxon>
        <taxon>Kitasatosporales</taxon>
        <taxon>Streptomycetaceae</taxon>
        <taxon>Streptomyces</taxon>
    </lineage>
</organism>
<dbReference type="AlphaFoldDB" id="A0AAU2K1B4"/>
<accession>A0AAU2K1B4</accession>